<reference evidence="5" key="1">
    <citation type="submission" date="2019-09" db="EMBL/GenBank/DDBJ databases">
        <title>Characterisation of the sponge microbiome using genome-centric metagenomics.</title>
        <authorList>
            <person name="Engelberts J.P."/>
            <person name="Robbins S.J."/>
            <person name="De Goeij J.M."/>
            <person name="Aranda M."/>
            <person name="Bell S.C."/>
            <person name="Webster N.S."/>
        </authorList>
    </citation>
    <scope>NUCLEOTIDE SEQUENCE</scope>
    <source>
        <strain evidence="5">SB0664_bin_27</strain>
    </source>
</reference>
<evidence type="ECO:0000256" key="3">
    <source>
        <dbReference type="PROSITE-ProRule" id="PRU00333"/>
    </source>
</evidence>
<dbReference type="Pfam" id="PF02574">
    <property type="entry name" value="S-methyl_trans"/>
    <property type="match status" value="1"/>
</dbReference>
<keyword evidence="3" id="KW-0862">Zinc</keyword>
<dbReference type="InterPro" id="IPR003726">
    <property type="entry name" value="HCY_dom"/>
</dbReference>
<evidence type="ECO:0000313" key="5">
    <source>
        <dbReference type="EMBL" id="MXY94367.1"/>
    </source>
</evidence>
<dbReference type="EMBL" id="VXRG01000108">
    <property type="protein sequence ID" value="MXY94367.1"/>
    <property type="molecule type" value="Genomic_DNA"/>
</dbReference>
<feature type="binding site" evidence="3">
    <location>
        <position position="319"/>
    </location>
    <ligand>
        <name>Zn(2+)</name>
        <dbReference type="ChEBI" id="CHEBI:29105"/>
    </ligand>
</feature>
<dbReference type="InterPro" id="IPR036589">
    <property type="entry name" value="HCY_dom_sf"/>
</dbReference>
<dbReference type="GO" id="GO:0046872">
    <property type="term" value="F:metal ion binding"/>
    <property type="evidence" value="ECO:0007669"/>
    <property type="project" value="UniProtKB-KW"/>
</dbReference>
<comment type="cofactor">
    <cofactor evidence="3">
        <name>Zn(2+)</name>
        <dbReference type="ChEBI" id="CHEBI:29105"/>
    </cofactor>
</comment>
<dbReference type="GO" id="GO:0008168">
    <property type="term" value="F:methyltransferase activity"/>
    <property type="evidence" value="ECO:0007669"/>
    <property type="project" value="UniProtKB-UniRule"/>
</dbReference>
<feature type="binding site" evidence="3">
    <location>
        <position position="386"/>
    </location>
    <ligand>
        <name>Zn(2+)</name>
        <dbReference type="ChEBI" id="CHEBI:29105"/>
    </ligand>
</feature>
<protein>
    <recommendedName>
        <fullName evidence="4">Hcy-binding domain-containing protein</fullName>
    </recommendedName>
</protein>
<dbReference type="PANTHER" id="PTHR11103">
    <property type="entry name" value="SLR1189 PROTEIN"/>
    <property type="match status" value="1"/>
</dbReference>
<dbReference type="PANTHER" id="PTHR11103:SF18">
    <property type="entry name" value="SLR1189 PROTEIN"/>
    <property type="match status" value="1"/>
</dbReference>
<dbReference type="InterPro" id="IPR025989">
    <property type="entry name" value="Virulence_F_dom"/>
</dbReference>
<sequence>MTEYQITYWREFPSMVVAREGRRNRHKVQLPARFQVAIDEAAMRAGATGTDEYLDGWLRTDWQEKAGNPEEVAQAVAAQLEADYTPQRIRKLLSSITPDSSSGGWLTPRHHPVIERLGRHDGPLLGDGAMATMLQEVGLTGGAAPELWNVENPDAVEAVYRGYVEAGSHIITTNTFGGTTARLKMHDLEDRLADLNAAGVQLARKVADEAGDVLVGASVGPTGELLDPLGVMTMDEAAVLFAEQVVVMAEAGADFILTETMSDLQEVEAAVRAVDQATDLPVVSMLTFDTNLHTMMGVSPKQAVETLASWGVQVVGANCGNGPDEIQTVMSEMVAHRPPGIVLYAQSNAGLPVLQGDDVIYDGTPEVMADYARQMKALGVDVIAGCCGTTPTHLRAMREALG</sequence>
<proteinExistence type="predicted"/>
<dbReference type="Gene3D" id="3.20.20.330">
    <property type="entry name" value="Homocysteine-binding-like domain"/>
    <property type="match status" value="1"/>
</dbReference>
<organism evidence="5">
    <name type="scientific">Caldilineaceae bacterium SB0664_bin_27</name>
    <dbReference type="NCBI Taxonomy" id="2605260"/>
    <lineage>
        <taxon>Bacteria</taxon>
        <taxon>Bacillati</taxon>
        <taxon>Chloroflexota</taxon>
        <taxon>Caldilineae</taxon>
        <taxon>Caldilineales</taxon>
        <taxon>Caldilineaceae</taxon>
    </lineage>
</organism>
<keyword evidence="3" id="KW-0479">Metal-binding</keyword>
<keyword evidence="1 3" id="KW-0489">Methyltransferase</keyword>
<keyword evidence="2 3" id="KW-0808">Transferase</keyword>
<dbReference type="PROSITE" id="PS50970">
    <property type="entry name" value="HCY"/>
    <property type="match status" value="1"/>
</dbReference>
<evidence type="ECO:0000256" key="2">
    <source>
        <dbReference type="ARBA" id="ARBA00022679"/>
    </source>
</evidence>
<dbReference type="AlphaFoldDB" id="A0A6B0YUS5"/>
<comment type="caution">
    <text evidence="5">The sequence shown here is derived from an EMBL/GenBank/DDBJ whole genome shotgun (WGS) entry which is preliminary data.</text>
</comment>
<feature type="domain" description="Hcy-binding" evidence="4">
    <location>
        <begin position="112"/>
        <end position="401"/>
    </location>
</feature>
<name>A0A6B0YUS5_9CHLR</name>
<feature type="binding site" evidence="3">
    <location>
        <position position="387"/>
    </location>
    <ligand>
        <name>Zn(2+)</name>
        <dbReference type="ChEBI" id="CHEBI:29105"/>
    </ligand>
</feature>
<evidence type="ECO:0000259" key="4">
    <source>
        <dbReference type="PROSITE" id="PS50970"/>
    </source>
</evidence>
<accession>A0A6B0YUS5</accession>
<dbReference type="Pfam" id="PF13769">
    <property type="entry name" value="Virulence_fact"/>
    <property type="match status" value="1"/>
</dbReference>
<evidence type="ECO:0000256" key="1">
    <source>
        <dbReference type="ARBA" id="ARBA00022603"/>
    </source>
</evidence>
<gene>
    <name evidence="5" type="ORF">F4Y42_13085</name>
</gene>
<dbReference type="SUPFAM" id="SSF82282">
    <property type="entry name" value="Homocysteine S-methyltransferase"/>
    <property type="match status" value="1"/>
</dbReference>
<dbReference type="GO" id="GO:0032259">
    <property type="term" value="P:methylation"/>
    <property type="evidence" value="ECO:0007669"/>
    <property type="project" value="UniProtKB-KW"/>
</dbReference>